<feature type="compositionally biased region" description="Polar residues" evidence="3">
    <location>
        <begin position="60"/>
        <end position="72"/>
    </location>
</feature>
<feature type="compositionally biased region" description="Low complexity" evidence="3">
    <location>
        <begin position="22"/>
        <end position="38"/>
    </location>
</feature>
<dbReference type="GO" id="GO:0016020">
    <property type="term" value="C:membrane"/>
    <property type="evidence" value="ECO:0007669"/>
    <property type="project" value="UniProtKB-SubCell"/>
</dbReference>
<feature type="domain" description="VASt" evidence="4">
    <location>
        <begin position="183"/>
        <end position="353"/>
    </location>
</feature>
<dbReference type="RefSeq" id="NP_726097.1">
    <property type="nucleotide sequence ID" value="NM_166468.3"/>
</dbReference>
<dbReference type="PROSITE" id="PS51778">
    <property type="entry name" value="VAST"/>
    <property type="match status" value="1"/>
</dbReference>
<dbReference type="SMR" id="Q8MLV6"/>
<reference evidence="5 8" key="9">
    <citation type="journal article" date="2007" name="Science">
        <title>The Release 5.1 annotation of Drosophila melanogaster heterochromatin.</title>
        <authorList>
            <person name="Smith C.D."/>
            <person name="Shu S."/>
            <person name="Mungall C.J."/>
            <person name="Karpen G.H."/>
        </authorList>
    </citation>
    <scope>NUCLEOTIDE SEQUENCE [LARGE SCALE GENOMIC DNA]</scope>
    <source>
        <strain evidence="8">Berkeley</strain>
    </source>
</reference>
<dbReference type="Bgee" id="FBgn0050284">
    <property type="expression patterns" value="Expressed in mid-late elongation-stage spermatid (Drosophila) in testis and 22 other cell types or tissues"/>
</dbReference>
<reference evidence="5 8" key="3">
    <citation type="journal article" date="2002" name="Genome Biol.">
        <title>Annotation of the Drosophila melanogaster euchromatic genome: a systematic review.</title>
        <authorList>
            <person name="Misra S."/>
            <person name="Crosby M.A."/>
            <person name="Mungall C.J."/>
            <person name="Matthews B.B."/>
            <person name="Campbell K.S."/>
            <person name="Hradecky P."/>
            <person name="Huang Y."/>
            <person name="Kaminker J.S."/>
            <person name="Millburn G.H."/>
            <person name="Prochnik S.E."/>
            <person name="Smith C.D."/>
            <person name="Tupy J.L."/>
            <person name="Whitfied E.J."/>
            <person name="Bayraktaroglu L."/>
            <person name="Berman B.P."/>
            <person name="Bettencourt B.R."/>
            <person name="Celniker S.E."/>
            <person name="de Grey A.D."/>
            <person name="Drysdale R.A."/>
            <person name="Harris N.L."/>
            <person name="Richter J."/>
            <person name="Russo S."/>
            <person name="Schroeder A.J."/>
            <person name="Shu S.Q."/>
            <person name="Stapleton M."/>
            <person name="Yamada C."/>
            <person name="Ashburner M."/>
            <person name="Gelbart W.M."/>
            <person name="Rubin G.M."/>
            <person name="Lewis S.E."/>
        </authorList>
    </citation>
    <scope>GENOME REANNOTATION</scope>
    <source>
        <strain evidence="8">Berkeley</strain>
    </source>
</reference>
<name>Q8MLV6_DROME</name>
<evidence type="ECO:0000313" key="6">
    <source>
        <dbReference type="EMBL" id="AAN71096.1"/>
    </source>
</evidence>
<dbReference type="InterPro" id="IPR051482">
    <property type="entry name" value="Cholesterol_transport"/>
</dbReference>
<dbReference type="FunCoup" id="Q8MLV6">
    <property type="interactions" value="1"/>
</dbReference>
<reference evidence="5 8" key="5">
    <citation type="journal article" date="2002" name="Genome Biol.">
        <title>Heterochromatic sequences in a Drosophila whole-genome shotgun assembly.</title>
        <authorList>
            <person name="Hoskins R.A."/>
            <person name="Smith C.D."/>
            <person name="Carlson J.W."/>
            <person name="Carvalho A.B."/>
            <person name="Halpern A."/>
            <person name="Kaminker J.S."/>
            <person name="Kennedy C."/>
            <person name="Mungall C.J."/>
            <person name="Sullivan B.A."/>
            <person name="Sutton G.G."/>
            <person name="Yasuhara J.C."/>
            <person name="Wakimoto B.T."/>
            <person name="Myers E.W."/>
            <person name="Celniker S.E."/>
            <person name="Rubin G.M."/>
            <person name="Karpen G.H."/>
        </authorList>
    </citation>
    <scope>NUCLEOTIDE SEQUENCE [LARGE SCALE GENOMIC DNA]</scope>
    <source>
        <strain evidence="8">Berkeley</strain>
    </source>
</reference>
<dbReference type="EMBL" id="AE013599">
    <property type="protein sequence ID" value="AAM70925.1"/>
    <property type="molecule type" value="Genomic_DNA"/>
</dbReference>
<dbReference type="STRING" id="7227.FBpp0071601"/>
<reference evidence="5 8" key="4">
    <citation type="journal article" date="2002" name="Genome Biol.">
        <title>The transposable elements of the Drosophila melanogaster euchromatin: a genomics perspective.</title>
        <authorList>
            <person name="Kaminker J.S."/>
            <person name="Bergman C.M."/>
            <person name="Kronmiller B."/>
            <person name="Carlson J."/>
            <person name="Svirskas R."/>
            <person name="Patel S."/>
            <person name="Frise E."/>
            <person name="Wheeler D.A."/>
            <person name="Lewis S.E."/>
            <person name="Rubin G.M."/>
            <person name="Ashburner M."/>
            <person name="Celniker S.E."/>
        </authorList>
    </citation>
    <scope>NUCLEOTIDE SEQUENCE [LARGE SCALE GENOMIC DNA]</scope>
    <source>
        <strain evidence="8">Berkeley</strain>
    </source>
</reference>
<dbReference type="eggNOG" id="KOG1032">
    <property type="taxonomic scope" value="Eukaryota"/>
</dbReference>
<evidence type="ECO:0000256" key="2">
    <source>
        <dbReference type="ARBA" id="ARBA00023136"/>
    </source>
</evidence>
<dbReference type="FlyBase" id="FBgn0050284">
    <property type="gene designation" value="CG30284"/>
</dbReference>
<dbReference type="OrthoDB" id="2162691at2759"/>
<evidence type="ECO:0000256" key="1">
    <source>
        <dbReference type="ARBA" id="ARBA00004370"/>
    </source>
</evidence>
<dbReference type="DNASU" id="246527"/>
<organism evidence="5 8">
    <name type="scientific">Drosophila melanogaster</name>
    <name type="common">Fruit fly</name>
    <dbReference type="NCBI Taxonomy" id="7227"/>
    <lineage>
        <taxon>Eukaryota</taxon>
        <taxon>Metazoa</taxon>
        <taxon>Ecdysozoa</taxon>
        <taxon>Arthropoda</taxon>
        <taxon>Hexapoda</taxon>
        <taxon>Insecta</taxon>
        <taxon>Pterygota</taxon>
        <taxon>Neoptera</taxon>
        <taxon>Endopterygota</taxon>
        <taxon>Diptera</taxon>
        <taxon>Brachycera</taxon>
        <taxon>Muscomorpha</taxon>
        <taxon>Ephydroidea</taxon>
        <taxon>Drosophilidae</taxon>
        <taxon>Drosophila</taxon>
        <taxon>Sophophora</taxon>
    </lineage>
</organism>
<feature type="region of interest" description="Disordered" evidence="3">
    <location>
        <begin position="14"/>
        <end position="42"/>
    </location>
</feature>
<evidence type="ECO:0000259" key="4">
    <source>
        <dbReference type="PROSITE" id="PS51778"/>
    </source>
</evidence>
<reference evidence="5" key="14">
    <citation type="submission" date="2020-04" db="EMBL/GenBank/DDBJ databases">
        <authorList>
            <consortium name="FlyBase"/>
        </authorList>
    </citation>
    <scope>NUCLEOTIDE SEQUENCE</scope>
</reference>
<dbReference type="PaxDb" id="7227-FBpp0071601"/>
<keyword evidence="8" id="KW-1185">Reference proteome</keyword>
<dbReference type="PANTHER" id="PTHR23319:SF4">
    <property type="entry name" value="GRAM DOMAIN CONTAINING 1B, ISOFORM E"/>
    <property type="match status" value="1"/>
</dbReference>
<dbReference type="EMBL" id="BT001341">
    <property type="protein sequence ID" value="AAN71096.1"/>
    <property type="molecule type" value="mRNA"/>
</dbReference>
<dbReference type="BioGRID-ORCS" id="246527">
    <property type="hits" value="0 hits in 3 CRISPR screens"/>
</dbReference>
<evidence type="ECO:0000313" key="8">
    <source>
        <dbReference type="Proteomes" id="UP000000803"/>
    </source>
</evidence>
<evidence type="ECO:0000313" key="5">
    <source>
        <dbReference type="EMBL" id="AAM70925.1"/>
    </source>
</evidence>
<dbReference type="PANTHER" id="PTHR23319">
    <property type="entry name" value="GRAM DOMAIN CONTAINING 1B, ISOFORM E"/>
    <property type="match status" value="1"/>
</dbReference>
<feature type="compositionally biased region" description="Polar residues" evidence="3">
    <location>
        <begin position="148"/>
        <end position="162"/>
    </location>
</feature>
<proteinExistence type="evidence at transcript level"/>
<dbReference type="VEuPathDB" id="VectorBase:FBgn0050284"/>
<reference evidence="5" key="11">
    <citation type="journal article" date="2015" name="G3 (Bethesda)">
        <title>Gene Model Annotations for Drosophila melanogaster: Impact of High-Throughput Data.</title>
        <authorList>
            <consortium name="FlyBase Consortium"/>
            <person name="Matthews B.B."/>
            <person name="Dos Santos G."/>
            <person name="Crosby M.A."/>
            <person name="Emmert D.B."/>
            <person name="St Pierre S.E."/>
            <person name="Gramates L.S."/>
            <person name="Zhou P."/>
            <person name="Schroeder A.J."/>
            <person name="Falls K."/>
            <person name="Strelets V."/>
            <person name="Russo S.M."/>
            <person name="Gelbart W.M."/>
            <person name="null"/>
        </authorList>
    </citation>
    <scope>NUCLEOTIDE SEQUENCE</scope>
</reference>
<reference evidence="5" key="8">
    <citation type="submission" date="2006-08" db="EMBL/GenBank/DDBJ databases">
        <authorList>
            <person name="Celniker S."/>
            <person name="Carlson J."/>
            <person name="Wan K."/>
            <person name="Frise E."/>
            <person name="Hoskins R."/>
            <person name="Park S."/>
            <person name="Svirskas R."/>
            <person name="Rubin G."/>
        </authorList>
    </citation>
    <scope>NUCLEOTIDE SEQUENCE</scope>
</reference>
<sequence length="353" mass="39583">MKSIQARLNHRFRKTLAMDKPSSSNSNRMSRSTSNCRSPAIIRSPLNSEEFQDSATAAATQQRLFWSGQRASTAGRDDKTKPDSTAAGKKKPPTTTRQSNFTQTERRRTHRKLSPRSTRCNSVAVTALVSRENIPQTSGKRGKKTPSHRSTLISTPSKTLQLKTAAGYRRPEDLTARCSASHEGRKLLQERLMVRVDALFNMLFSASPFLQSFHERRKSTDLNMGVWARNAGGQNQRTVSMTVALQANVGPKTAKITETQTMRECSQPGQLYSIDVQSVNADIPYADTFVVLMHFCLKATVEEHTDVLVFAEIQFLKSVWAVVKTFIERNAYAGLEEFCQSLYSALLIEIRKM</sequence>
<accession>Q8MLV6</accession>
<reference evidence="5" key="13">
    <citation type="journal article" date="2015" name="Genome Res.">
        <title>The Release 6 reference sequence of the Drosophila melanogaster genome.</title>
        <authorList>
            <person name="Hoskins R.A."/>
            <person name="Carlson J.W."/>
            <person name="Wan K.H."/>
            <person name="Park S."/>
            <person name="Mendez I."/>
            <person name="Galle S.E."/>
            <person name="Booth B.W."/>
            <person name="Pfeiffer B.D."/>
            <person name="George R.A."/>
            <person name="Svirskas R."/>
            <person name="Krzywinski M."/>
            <person name="Schein J."/>
            <person name="Accardo M.C."/>
            <person name="Damia E."/>
            <person name="Messina G."/>
            <person name="Mendez-Lago M."/>
            <person name="de Pablos B."/>
            <person name="Demakova O.V."/>
            <person name="Andreyeva E.N."/>
            <person name="Boldyreva L.V."/>
            <person name="Marra M."/>
            <person name="Carvalho A.B."/>
            <person name="Dimitri P."/>
            <person name="Villasante A."/>
            <person name="Zhimulev I.F."/>
            <person name="Rubin G.M."/>
            <person name="Karpen G.H."/>
            <person name="Celniker S.E."/>
        </authorList>
    </citation>
    <scope>NUCLEOTIDE SEQUENCE</scope>
</reference>
<reference evidence="5 8" key="7">
    <citation type="journal article" date="2005" name="PLoS Comput. Biol.">
        <title>Combined evidence annotation of transposable elements in genome sequences.</title>
        <authorList>
            <person name="Quesneville H."/>
            <person name="Bergman C.M."/>
            <person name="Andrieu O."/>
            <person name="Autard D."/>
            <person name="Nouaud D."/>
            <person name="Ashburner M."/>
            <person name="Anxolabehere D."/>
        </authorList>
    </citation>
    <scope>NUCLEOTIDE SEQUENCE [LARGE SCALE GENOMIC DNA]</scope>
    <source>
        <strain evidence="8">Berkeley</strain>
    </source>
</reference>
<reference evidence="5" key="15">
    <citation type="submission" date="2020-05" db="EMBL/GenBank/DDBJ databases">
        <title>Drosophila melanogaster release 4 sequence.</title>
        <authorList>
            <consortium name="Berkeley Drosophila Genome Project"/>
            <person name="Celniker S."/>
            <person name="Carlson J."/>
            <person name="Wan K."/>
            <person name="Pfeiffer B."/>
            <person name="Frise E."/>
            <person name="George R."/>
            <person name="Hoskins R."/>
            <person name="Stapleton M."/>
            <person name="Pacleb J."/>
            <person name="Park S."/>
            <person name="Svirskas R."/>
            <person name="Smith E."/>
            <person name="Yu C."/>
            <person name="Rubin G."/>
        </authorList>
    </citation>
    <scope>NUCLEOTIDE SEQUENCE</scope>
</reference>
<dbReference type="GeneID" id="246527"/>
<dbReference type="OMA" id="MRECSEP"/>
<gene>
    <name evidence="5" type="primary">BcDNA:AT12437</name>
    <name evidence="5" type="synonym">BcDNA:AT22714</name>
    <name evidence="5" type="synonym">Dmel\CG30284</name>
    <name evidence="5" type="synonym">NEST:bs16b04</name>
    <name evidence="7" type="ORF">CG30284</name>
    <name evidence="5" type="ORF">Dmel_CG30284</name>
</gene>
<dbReference type="UCSC" id="CG30284-RA">
    <property type="organism name" value="d. melanogaster"/>
</dbReference>
<feature type="compositionally biased region" description="Polar residues" evidence="3">
    <location>
        <begin position="115"/>
        <end position="124"/>
    </location>
</feature>
<feature type="region of interest" description="Disordered" evidence="3">
    <location>
        <begin position="60"/>
        <end position="167"/>
    </location>
</feature>
<dbReference type="AlphaFoldDB" id="Q8MLV6"/>
<keyword evidence="2" id="KW-0472">Membrane</keyword>
<reference evidence="6" key="6">
    <citation type="submission" date="2002-11" db="EMBL/GenBank/DDBJ databases">
        <authorList>
            <person name="Stapleton M."/>
            <person name="Brokstein P."/>
            <person name="Hong L."/>
            <person name="Agbayani A."/>
            <person name="Carlson J."/>
            <person name="Champe M."/>
            <person name="Chavez C."/>
            <person name="Dorsett V."/>
            <person name="Dresnek D."/>
            <person name="Farfan D."/>
            <person name="Frise E."/>
            <person name="George R."/>
            <person name="Gonzalez M."/>
            <person name="Guarin H."/>
            <person name="Kronmiller B."/>
            <person name="Li P."/>
            <person name="Liao G."/>
            <person name="Miranda A."/>
            <person name="Mungall C.J."/>
            <person name="Nunoo J."/>
            <person name="Pacleb J."/>
            <person name="Paragas V."/>
            <person name="Park S."/>
            <person name="Patel S."/>
            <person name="Phouanenavong S."/>
            <person name="Wan K."/>
            <person name="Yu C."/>
            <person name="Lewis S.E."/>
            <person name="Rubin G.M."/>
            <person name="Celniker S."/>
        </authorList>
    </citation>
    <scope>NUCLEOTIDE SEQUENCE</scope>
</reference>
<dbReference type="Pfam" id="PF16016">
    <property type="entry name" value="VASt"/>
    <property type="match status" value="1"/>
</dbReference>
<reference evidence="5 8" key="1">
    <citation type="journal article" date="2000" name="Science">
        <title>The genome sequence of Drosophila melanogaster.</title>
        <authorList>
            <person name="Adams M.D."/>
            <person name="Celniker S.E."/>
            <person name="Holt R.A."/>
            <person name="Evans C.A."/>
            <person name="Gocayne J.D."/>
            <person name="Amanatides P.G."/>
            <person name="Scherer S.E."/>
            <person name="Li P.W."/>
            <person name="Hoskins R.A."/>
            <person name="Galle R.F."/>
            <person name="George R.A."/>
            <person name="Lewis S.E."/>
            <person name="Richards S."/>
            <person name="Ashburner M."/>
            <person name="Henderson S.N."/>
            <person name="Sutton G.G."/>
            <person name="Wortman J.R."/>
            <person name="Yandell M.D."/>
            <person name="Zhang Q."/>
            <person name="Chen L.X."/>
            <person name="Brandon R.C."/>
            <person name="Rogers Y.H."/>
            <person name="Blazej R.G."/>
            <person name="Champe M."/>
            <person name="Pfeiffer B.D."/>
            <person name="Wan K.H."/>
            <person name="Doyle C."/>
            <person name="Baxter E.G."/>
            <person name="Helt G."/>
            <person name="Nelson C.R."/>
            <person name="Gabor G.L."/>
            <person name="Abril J.F."/>
            <person name="Agbayani A."/>
            <person name="An H.J."/>
            <person name="Andrews-Pfannkoch C."/>
            <person name="Baldwin D."/>
            <person name="Ballew R.M."/>
            <person name="Basu A."/>
            <person name="Baxendale J."/>
            <person name="Bayraktaroglu L."/>
            <person name="Beasley E.M."/>
            <person name="Beeson K.Y."/>
            <person name="Benos P.V."/>
            <person name="Berman B.P."/>
            <person name="Bhandari D."/>
            <person name="Bolshakov S."/>
            <person name="Borkova D."/>
            <person name="Botchan M.R."/>
            <person name="Bouck J."/>
            <person name="Brokstein P."/>
            <person name="Brottier P."/>
            <person name="Burtis K.C."/>
            <person name="Busam D.A."/>
            <person name="Butler H."/>
            <person name="Cadieu E."/>
            <person name="Center A."/>
            <person name="Chandra I."/>
            <person name="Cherry J.M."/>
            <person name="Cawley S."/>
            <person name="Dahlke C."/>
            <person name="Davenport L.B."/>
            <person name="Davies P."/>
            <person name="de Pablos B."/>
            <person name="Delcher A."/>
            <person name="Deng Z."/>
            <person name="Mays A.D."/>
            <person name="Dew I."/>
            <person name="Dietz S.M."/>
            <person name="Dodson K."/>
            <person name="Doup L.E."/>
            <person name="Downes M."/>
            <person name="Dugan-Rocha S."/>
            <person name="Dunkov B.C."/>
            <person name="Dunn P."/>
            <person name="Durbin K.J."/>
            <person name="Evangelista C.C."/>
            <person name="Ferraz C."/>
            <person name="Ferriera S."/>
            <person name="Fleischmann W."/>
            <person name="Fosler C."/>
            <person name="Gabrielian A.E."/>
            <person name="Garg N.S."/>
            <person name="Gelbart W.M."/>
            <person name="Glasser K."/>
            <person name="Glodek A."/>
            <person name="Gong F."/>
            <person name="Gorrell J.H."/>
            <person name="Gu Z."/>
            <person name="Guan P."/>
            <person name="Harris M."/>
            <person name="Harris N.L."/>
            <person name="Harvey D."/>
            <person name="Heiman T.J."/>
            <person name="Hernandez J.R."/>
            <person name="Houck J."/>
            <person name="Hostin D."/>
            <person name="Houston K.A."/>
            <person name="Howland T.J."/>
            <person name="Wei M.H."/>
            <person name="Ibegwam C."/>
            <person name="Jalali M."/>
            <person name="Kalush F."/>
            <person name="Karpen G.H."/>
            <person name="Ke Z."/>
            <person name="Kennison J.A."/>
            <person name="Ketchum K.A."/>
            <person name="Kimmel B.E."/>
            <person name="Kodira C.D."/>
            <person name="Kraft C."/>
            <person name="Kravitz S."/>
            <person name="Kulp D."/>
            <person name="Lai Z."/>
            <person name="Lasko P."/>
            <person name="Lei Y."/>
            <person name="Levitsky A.A."/>
            <person name="Li J."/>
            <person name="Li Z."/>
            <person name="Liang Y."/>
            <person name="Lin X."/>
            <person name="Liu X."/>
            <person name="Mattei B."/>
            <person name="McIntosh T.C."/>
            <person name="McLeod M.P."/>
            <person name="McPherson D."/>
            <person name="Merkulov G."/>
            <person name="Milshina N.V."/>
            <person name="Mobarry C."/>
            <person name="Morris J."/>
            <person name="Moshrefi A."/>
            <person name="Mount S.M."/>
            <person name="Moy M."/>
            <person name="Murphy B."/>
            <person name="Murphy L."/>
            <person name="Muzny D.M."/>
            <person name="Nelson D.L."/>
            <person name="Nelson D.R."/>
            <person name="Nelson K.A."/>
            <person name="Nixon K."/>
            <person name="Nusskern D.R."/>
            <person name="Pacleb J.M."/>
            <person name="Palazzolo M."/>
            <person name="Pittman G.S."/>
            <person name="Pan S."/>
            <person name="Pollard J."/>
            <person name="Puri V."/>
            <person name="Reese M.G."/>
            <person name="Reinert K."/>
            <person name="Remington K."/>
            <person name="Saunders R.D."/>
            <person name="Scheeler F."/>
            <person name="Shen H."/>
            <person name="Shue B.C."/>
            <person name="Siden-Kiamos I."/>
            <person name="Simpson M."/>
            <person name="Skupski M.P."/>
            <person name="Smith T."/>
            <person name="Spier E."/>
            <person name="Spradling A.C."/>
            <person name="Stapleton M."/>
            <person name="Strong R."/>
            <person name="Sun E."/>
            <person name="Svirskas R."/>
            <person name="Tector C."/>
            <person name="Turner R."/>
            <person name="Venter E."/>
            <person name="Wang A.H."/>
            <person name="Wang X."/>
            <person name="Wang Z.Y."/>
            <person name="Wassarman D.A."/>
            <person name="Weinstock G.M."/>
            <person name="Weissenbach J."/>
            <person name="Williams S.M."/>
            <person name="WoodageT"/>
            <person name="Worley K.C."/>
            <person name="Wu D."/>
            <person name="Yang S."/>
            <person name="Yao Q.A."/>
            <person name="Ye J."/>
            <person name="Yeh R.F."/>
            <person name="Zaveri J.S."/>
            <person name="Zhan M."/>
            <person name="Zhang G."/>
            <person name="Zhao Q."/>
            <person name="Zheng L."/>
            <person name="Zheng X.H."/>
            <person name="Zhong F.N."/>
            <person name="Zhong W."/>
            <person name="Zhou X."/>
            <person name="Zhu S."/>
            <person name="Zhu X."/>
            <person name="Smith H.O."/>
            <person name="Gibbs R.A."/>
            <person name="Myers E.W."/>
            <person name="Rubin G.M."/>
            <person name="Venter J.C."/>
        </authorList>
    </citation>
    <scope>NUCLEOTIDE SEQUENCE [LARGE SCALE GENOMIC DNA]</scope>
    <source>
        <strain evidence="8">Berkeley</strain>
    </source>
</reference>
<reference evidence="5 8" key="10">
    <citation type="journal article" date="2007" name="Science">
        <title>Sequence finishing and mapping of Drosophila melanogaster heterochromatin.</title>
        <authorList>
            <person name="Hoskins R.A."/>
            <person name="Carlson J.W."/>
            <person name="Kennedy C."/>
            <person name="Acevedo D."/>
            <person name="Evans-Holm M."/>
            <person name="Frise E."/>
            <person name="Wan K.H."/>
            <person name="Park S."/>
            <person name="Mendez-Lago M."/>
            <person name="Rossi F."/>
            <person name="Villasante A."/>
            <person name="Dimitri P."/>
            <person name="Karpen G.H."/>
            <person name="Celniker S.E."/>
        </authorList>
    </citation>
    <scope>NUCLEOTIDE SEQUENCE [LARGE SCALE GENOMIC DNA]</scope>
    <source>
        <strain evidence="8">Berkeley</strain>
    </source>
</reference>
<evidence type="ECO:0000256" key="3">
    <source>
        <dbReference type="SAM" id="MobiDB-lite"/>
    </source>
</evidence>
<dbReference type="InParanoid" id="Q8MLV6"/>
<protein>
    <submittedName>
        <fullName evidence="6">AT22714p</fullName>
    </submittedName>
</protein>
<dbReference type="IntAct" id="Q8MLV6">
    <property type="interactions" value="1"/>
</dbReference>
<dbReference type="AGR" id="FB:FBgn0050284"/>
<dbReference type="ExpressionAtlas" id="Q8MLV6">
    <property type="expression patterns" value="baseline and differential"/>
</dbReference>
<evidence type="ECO:0000313" key="7">
    <source>
        <dbReference type="FlyBase" id="FBgn0050284"/>
    </source>
</evidence>
<reference evidence="5 8" key="2">
    <citation type="journal article" date="2002" name="Genome Biol.">
        <title>Finishing a whole-genome shotgun: release 3 of the Drosophila melanogaster euchromatic genome sequence.</title>
        <authorList>
            <person name="Celniker S.E."/>
            <person name="Wheeler D.A."/>
            <person name="Kronmiller B."/>
            <person name="Carlson J.W."/>
            <person name="Halpern A."/>
            <person name="Patel S."/>
            <person name="Adams M."/>
            <person name="Champe M."/>
            <person name="Dugan S.P."/>
            <person name="Frise E."/>
            <person name="Hodgson A."/>
            <person name="George R.A."/>
            <person name="Hoskins R.A."/>
            <person name="Laverty T."/>
            <person name="Muzny D.M."/>
            <person name="Nelson C.R."/>
            <person name="Pacleb J.M."/>
            <person name="Park S."/>
            <person name="Pfeiffer B.D."/>
            <person name="Richards S."/>
            <person name="Sodergren E.J."/>
            <person name="Svirskas R."/>
            <person name="Tabor P.E."/>
            <person name="Wan K."/>
            <person name="Stapleton M."/>
            <person name="Sutton G.G."/>
            <person name="Venter C."/>
            <person name="Weinstock G."/>
            <person name="Scherer S.E."/>
            <person name="Myers E.W."/>
            <person name="Gibbs R.A."/>
            <person name="Rubin G.M."/>
        </authorList>
    </citation>
    <scope>NUCLEOTIDE SEQUENCE [LARGE SCALE GENOMIC DNA]</scope>
    <source>
        <strain evidence="8">Berkeley</strain>
    </source>
</reference>
<dbReference type="InterPro" id="IPR031968">
    <property type="entry name" value="VASt"/>
</dbReference>
<comment type="subcellular location">
    <subcellularLocation>
        <location evidence="1">Membrane</location>
    </subcellularLocation>
</comment>
<dbReference type="Proteomes" id="UP000000803">
    <property type="component" value="Chromosome 2R"/>
</dbReference>
<reference evidence="5" key="12">
    <citation type="journal article" date="2015" name="G3 (Bethesda)">
        <title>Gene Model Annotations for Drosophila melanogaster: The Rule-Benders.</title>
        <authorList>
            <consortium name="FlyBase Consortium"/>
            <person name="Crosby M.A."/>
            <person name="Gramates L.S."/>
            <person name="Dos Santos G."/>
            <person name="Matthews B.B."/>
            <person name="St Pierre S.E."/>
            <person name="Zhou P."/>
            <person name="Schroeder A.J."/>
            <person name="Falls K."/>
            <person name="Emmert D.B."/>
            <person name="Russo S.M."/>
            <person name="Gelbart W.M."/>
            <person name="null"/>
        </authorList>
    </citation>
    <scope>NUCLEOTIDE SEQUENCE</scope>
</reference>